<name>A0A0M5KVP5_BIFLI</name>
<gene>
    <name evidence="2" type="ORF">RY67_2300</name>
</gene>
<sequence>MGRGDGQAIIKTSRPETSRCTYKLNPGLLSNRGFHVQATENRTKAGPCPFHRNPQPNPRKKTGVIMIDANHQDDVIV</sequence>
<feature type="region of interest" description="Disordered" evidence="1">
    <location>
        <begin position="41"/>
        <end position="61"/>
    </location>
</feature>
<reference evidence="2 3" key="1">
    <citation type="submission" date="2014-12" db="EMBL/GenBank/DDBJ databases">
        <title>Complete genome sequence of Bifidobacterium longum subsp. infantis BT1.</title>
        <authorList>
            <person name="Kim J.F."/>
            <person name="Kwak M.-J."/>
        </authorList>
    </citation>
    <scope>NUCLEOTIDE SEQUENCE [LARGE SCALE GENOMIC DNA]</scope>
    <source>
        <strain evidence="2 3">BT1</strain>
    </source>
</reference>
<evidence type="ECO:0000313" key="2">
    <source>
        <dbReference type="EMBL" id="ALE10286.1"/>
    </source>
</evidence>
<protein>
    <submittedName>
        <fullName evidence="2">Uncharacterized protein</fullName>
    </submittedName>
</protein>
<organism evidence="2 3">
    <name type="scientific">Bifidobacterium longum subsp. infantis</name>
    <dbReference type="NCBI Taxonomy" id="1682"/>
    <lineage>
        <taxon>Bacteria</taxon>
        <taxon>Bacillati</taxon>
        <taxon>Actinomycetota</taxon>
        <taxon>Actinomycetes</taxon>
        <taxon>Bifidobacteriales</taxon>
        <taxon>Bifidobacteriaceae</taxon>
        <taxon>Bifidobacterium</taxon>
    </lineage>
</organism>
<evidence type="ECO:0000313" key="3">
    <source>
        <dbReference type="Proteomes" id="UP000067206"/>
    </source>
</evidence>
<accession>A0A0M5KVP5</accession>
<evidence type="ECO:0000256" key="1">
    <source>
        <dbReference type="SAM" id="MobiDB-lite"/>
    </source>
</evidence>
<dbReference type="EMBL" id="CP010411">
    <property type="protein sequence ID" value="ALE10286.1"/>
    <property type="molecule type" value="Genomic_DNA"/>
</dbReference>
<dbReference type="Proteomes" id="UP000067206">
    <property type="component" value="Chromosome"/>
</dbReference>
<dbReference type="AlphaFoldDB" id="A0A0M5KVP5"/>
<proteinExistence type="predicted"/>